<reference evidence="2" key="1">
    <citation type="submission" date="2014-12" db="EMBL/GenBank/DDBJ databases">
        <title>Insight into the proteome of Arion vulgaris.</title>
        <authorList>
            <person name="Aradska J."/>
            <person name="Bulat T."/>
            <person name="Smidak R."/>
            <person name="Sarate P."/>
            <person name="Gangsoo J."/>
            <person name="Sialana F."/>
            <person name="Bilban M."/>
            <person name="Lubec G."/>
        </authorList>
    </citation>
    <scope>NUCLEOTIDE SEQUENCE</scope>
    <source>
        <tissue evidence="2">Skin</tissue>
    </source>
</reference>
<dbReference type="AlphaFoldDB" id="A0A0B7B6E2"/>
<gene>
    <name evidence="2" type="primary">ORF166017</name>
</gene>
<organism evidence="2">
    <name type="scientific">Arion vulgaris</name>
    <dbReference type="NCBI Taxonomy" id="1028688"/>
    <lineage>
        <taxon>Eukaryota</taxon>
        <taxon>Metazoa</taxon>
        <taxon>Spiralia</taxon>
        <taxon>Lophotrochozoa</taxon>
        <taxon>Mollusca</taxon>
        <taxon>Gastropoda</taxon>
        <taxon>Heterobranchia</taxon>
        <taxon>Euthyneura</taxon>
        <taxon>Panpulmonata</taxon>
        <taxon>Eupulmonata</taxon>
        <taxon>Stylommatophora</taxon>
        <taxon>Helicina</taxon>
        <taxon>Arionoidea</taxon>
        <taxon>Arionidae</taxon>
        <taxon>Arion</taxon>
    </lineage>
</organism>
<dbReference type="EMBL" id="HACG01041713">
    <property type="protein sequence ID" value="CEK88578.1"/>
    <property type="molecule type" value="Transcribed_RNA"/>
</dbReference>
<keyword evidence="1" id="KW-1133">Transmembrane helix</keyword>
<proteinExistence type="predicted"/>
<keyword evidence="1" id="KW-0472">Membrane</keyword>
<keyword evidence="1" id="KW-0812">Transmembrane</keyword>
<evidence type="ECO:0000256" key="1">
    <source>
        <dbReference type="SAM" id="Phobius"/>
    </source>
</evidence>
<sequence length="89" mass="9872">MSAILQIVDALTQPPLSGSYSINQLECTQECSFVDCSHSSVLVTTSTFIVMLLVVILNPPLATLKHSSDAHKQISLDTFERFKKNEMCR</sequence>
<evidence type="ECO:0000313" key="2">
    <source>
        <dbReference type="EMBL" id="CEK88578.1"/>
    </source>
</evidence>
<accession>A0A0B7B6E2</accession>
<name>A0A0B7B6E2_9EUPU</name>
<protein>
    <submittedName>
        <fullName evidence="2">Uncharacterized protein</fullName>
    </submittedName>
</protein>
<feature type="transmembrane region" description="Helical" evidence="1">
    <location>
        <begin position="39"/>
        <end position="57"/>
    </location>
</feature>